<evidence type="ECO:0000256" key="1">
    <source>
        <dbReference type="SAM" id="Phobius"/>
    </source>
</evidence>
<organism evidence="2">
    <name type="scientific">Arundo donax</name>
    <name type="common">Giant reed</name>
    <name type="synonym">Donax arundinaceus</name>
    <dbReference type="NCBI Taxonomy" id="35708"/>
    <lineage>
        <taxon>Eukaryota</taxon>
        <taxon>Viridiplantae</taxon>
        <taxon>Streptophyta</taxon>
        <taxon>Embryophyta</taxon>
        <taxon>Tracheophyta</taxon>
        <taxon>Spermatophyta</taxon>
        <taxon>Magnoliopsida</taxon>
        <taxon>Liliopsida</taxon>
        <taxon>Poales</taxon>
        <taxon>Poaceae</taxon>
        <taxon>PACMAD clade</taxon>
        <taxon>Arundinoideae</taxon>
        <taxon>Arundineae</taxon>
        <taxon>Arundo</taxon>
    </lineage>
</organism>
<dbReference type="AlphaFoldDB" id="A0A0A9GQI2"/>
<proteinExistence type="predicted"/>
<sequence length="99" mass="11286">MFRTEIEQKKKLLKIKSSILFTASRSMEVISDFWSLLLPVGAVNLILILFRVTISQTASTCMIARVGSINVPHFQSFCFHITPILIGYRSQQWHSAQDT</sequence>
<reference evidence="2" key="1">
    <citation type="submission" date="2014-09" db="EMBL/GenBank/DDBJ databases">
        <authorList>
            <person name="Magalhaes I.L.F."/>
            <person name="Oliveira U."/>
            <person name="Santos F.R."/>
            <person name="Vidigal T.H.D.A."/>
            <person name="Brescovit A.D."/>
            <person name="Santos A.J."/>
        </authorList>
    </citation>
    <scope>NUCLEOTIDE SEQUENCE</scope>
    <source>
        <tissue evidence="2">Shoot tissue taken approximately 20 cm above the soil surface</tissue>
    </source>
</reference>
<protein>
    <submittedName>
        <fullName evidence="2">Uncharacterized protein</fullName>
    </submittedName>
</protein>
<evidence type="ECO:0000313" key="2">
    <source>
        <dbReference type="EMBL" id="JAE25634.1"/>
    </source>
</evidence>
<keyword evidence="1" id="KW-1133">Transmembrane helix</keyword>
<name>A0A0A9GQI2_ARUDO</name>
<keyword evidence="1" id="KW-0812">Transmembrane</keyword>
<reference evidence="2" key="2">
    <citation type="journal article" date="2015" name="Data Brief">
        <title>Shoot transcriptome of the giant reed, Arundo donax.</title>
        <authorList>
            <person name="Barrero R.A."/>
            <person name="Guerrero F.D."/>
            <person name="Moolhuijzen P."/>
            <person name="Goolsby J.A."/>
            <person name="Tidwell J."/>
            <person name="Bellgard S.E."/>
            <person name="Bellgard M.I."/>
        </authorList>
    </citation>
    <scope>NUCLEOTIDE SEQUENCE</scope>
    <source>
        <tissue evidence="2">Shoot tissue taken approximately 20 cm above the soil surface</tissue>
    </source>
</reference>
<keyword evidence="1" id="KW-0472">Membrane</keyword>
<accession>A0A0A9GQI2</accession>
<feature type="transmembrane region" description="Helical" evidence="1">
    <location>
        <begin position="33"/>
        <end position="54"/>
    </location>
</feature>
<dbReference type="EMBL" id="GBRH01172262">
    <property type="protein sequence ID" value="JAE25634.1"/>
    <property type="molecule type" value="Transcribed_RNA"/>
</dbReference>